<comment type="similarity">
    <text evidence="1">Belongs to the NADH dehydrogenase family.</text>
</comment>
<evidence type="ECO:0000313" key="7">
    <source>
        <dbReference type="EMBL" id="CAF9910808.1"/>
    </source>
</evidence>
<gene>
    <name evidence="7" type="ORF">GOMPHAMPRED_007185</name>
</gene>
<dbReference type="PANTHER" id="PTHR43706:SF17">
    <property type="entry name" value="NADH DEHYDROGENASE (EUROFUNG)"/>
    <property type="match status" value="1"/>
</dbReference>
<dbReference type="GO" id="GO:0005739">
    <property type="term" value="C:mitochondrion"/>
    <property type="evidence" value="ECO:0007669"/>
    <property type="project" value="TreeGrafter"/>
</dbReference>
<dbReference type="EMBL" id="CAJPDQ010000006">
    <property type="protein sequence ID" value="CAF9910808.1"/>
    <property type="molecule type" value="Genomic_DNA"/>
</dbReference>
<keyword evidence="8" id="KW-1185">Reference proteome</keyword>
<dbReference type="AlphaFoldDB" id="A0A8H3IA64"/>
<dbReference type="InterPro" id="IPR045024">
    <property type="entry name" value="NDH-2"/>
</dbReference>
<dbReference type="PANTHER" id="PTHR43706">
    <property type="entry name" value="NADH DEHYDROGENASE"/>
    <property type="match status" value="1"/>
</dbReference>
<evidence type="ECO:0000256" key="3">
    <source>
        <dbReference type="ARBA" id="ARBA00022827"/>
    </source>
</evidence>
<name>A0A8H3IA64_9LECA</name>
<evidence type="ECO:0000259" key="6">
    <source>
        <dbReference type="Pfam" id="PF07992"/>
    </source>
</evidence>
<organism evidence="7 8">
    <name type="scientific">Gomphillus americanus</name>
    <dbReference type="NCBI Taxonomy" id="1940652"/>
    <lineage>
        <taxon>Eukaryota</taxon>
        <taxon>Fungi</taxon>
        <taxon>Dikarya</taxon>
        <taxon>Ascomycota</taxon>
        <taxon>Pezizomycotina</taxon>
        <taxon>Lecanoromycetes</taxon>
        <taxon>OSLEUM clade</taxon>
        <taxon>Ostropomycetidae</taxon>
        <taxon>Ostropales</taxon>
        <taxon>Graphidaceae</taxon>
        <taxon>Gomphilloideae</taxon>
        <taxon>Gomphillus</taxon>
    </lineage>
</organism>
<dbReference type="GO" id="GO:0003954">
    <property type="term" value="F:NADH dehydrogenase activity"/>
    <property type="evidence" value="ECO:0007669"/>
    <property type="project" value="InterPro"/>
</dbReference>
<evidence type="ECO:0000256" key="1">
    <source>
        <dbReference type="ARBA" id="ARBA00005272"/>
    </source>
</evidence>
<evidence type="ECO:0000256" key="4">
    <source>
        <dbReference type="ARBA" id="ARBA00023002"/>
    </source>
</evidence>
<keyword evidence="2" id="KW-0285">Flavoprotein</keyword>
<dbReference type="OrthoDB" id="3244603at2759"/>
<dbReference type="Proteomes" id="UP000664169">
    <property type="component" value="Unassembled WGS sequence"/>
</dbReference>
<evidence type="ECO:0000256" key="5">
    <source>
        <dbReference type="ARBA" id="ARBA00023027"/>
    </source>
</evidence>
<evidence type="ECO:0000313" key="8">
    <source>
        <dbReference type="Proteomes" id="UP000664169"/>
    </source>
</evidence>
<feature type="domain" description="FAD/NAD(P)-binding" evidence="6">
    <location>
        <begin position="5"/>
        <end position="332"/>
    </location>
</feature>
<comment type="caution">
    <text evidence="7">The sequence shown here is derived from an EMBL/GenBank/DDBJ whole genome shotgun (WGS) entry which is preliminary data.</text>
</comment>
<dbReference type="InterPro" id="IPR023753">
    <property type="entry name" value="FAD/NAD-binding_dom"/>
</dbReference>
<protein>
    <recommendedName>
        <fullName evidence="6">FAD/NAD(P)-binding domain-containing protein</fullName>
    </recommendedName>
</protein>
<accession>A0A8H3IA64</accession>
<dbReference type="Pfam" id="PF07992">
    <property type="entry name" value="Pyr_redox_2"/>
    <property type="match status" value="1"/>
</dbReference>
<sequence>MSKPRLVIVGGGWAGFYLVQYISTDQYDVTIIDPRRTFANTPLLASAAVGLFHFHLAEEPIRSRNRVDIQFFKAYVTSVDFESQTCHCEPNFDEELDSFKVEYDILVLAPGCQPNTFGTPGVEENALFMKNVSDAMALRKRLLDLFEQATLPNTSDAKVKELLHIAIVGGGPTGIELVAELDDMAKDELSKIYPRAASKLTISVYDMADNILGNYDKDLWQYANEQLAKRKINIETNSTIEKVDANHIFIKGKPTVAYGILVWATGNKESGLTESLDVRKSEKGLKRIMTDSNLRAYKDSSQVWSNVYALGDAADIDGNPLPPTADMAVQKAKYLLKVLASPSAPKAFEASNKETVSYLGSGDGVTESGGKGNAAWVAWRAGSVSWSRSLRGRIGILVSWALNSLFGTEIASV</sequence>
<keyword evidence="5" id="KW-0520">NAD</keyword>
<keyword evidence="4" id="KW-0560">Oxidoreductase</keyword>
<dbReference type="SUPFAM" id="SSF51905">
    <property type="entry name" value="FAD/NAD(P)-binding domain"/>
    <property type="match status" value="2"/>
</dbReference>
<evidence type="ECO:0000256" key="2">
    <source>
        <dbReference type="ARBA" id="ARBA00022630"/>
    </source>
</evidence>
<keyword evidence="3" id="KW-0274">FAD</keyword>
<dbReference type="InterPro" id="IPR036188">
    <property type="entry name" value="FAD/NAD-bd_sf"/>
</dbReference>
<reference evidence="7" key="1">
    <citation type="submission" date="2021-03" db="EMBL/GenBank/DDBJ databases">
        <authorList>
            <person name="Tagirdzhanova G."/>
        </authorList>
    </citation>
    <scope>NUCLEOTIDE SEQUENCE</scope>
</reference>
<dbReference type="Gene3D" id="3.50.50.100">
    <property type="match status" value="1"/>
</dbReference>
<dbReference type="PRINTS" id="PR00368">
    <property type="entry name" value="FADPNR"/>
</dbReference>
<proteinExistence type="inferred from homology"/>